<dbReference type="Gene3D" id="2.60.40.10">
    <property type="entry name" value="Immunoglobulins"/>
    <property type="match status" value="2"/>
</dbReference>
<evidence type="ECO:0000256" key="5">
    <source>
        <dbReference type="ARBA" id="ARBA00022475"/>
    </source>
</evidence>
<dbReference type="SMART" id="SM00615">
    <property type="entry name" value="EPH_lbd"/>
    <property type="match status" value="1"/>
</dbReference>
<evidence type="ECO:0000256" key="20">
    <source>
        <dbReference type="ARBA" id="ARBA00023273"/>
    </source>
</evidence>
<keyword evidence="16" id="KW-0829">Tyrosine-protein kinase</keyword>
<evidence type="ECO:0000256" key="8">
    <source>
        <dbReference type="ARBA" id="ARBA00022692"/>
    </source>
</evidence>
<dbReference type="SMART" id="SM00219">
    <property type="entry name" value="TyrKc"/>
    <property type="match status" value="1"/>
</dbReference>
<dbReference type="SMART" id="SM00454">
    <property type="entry name" value="SAM"/>
    <property type="match status" value="1"/>
</dbReference>
<feature type="transmembrane region" description="Helical" evidence="29">
    <location>
        <begin position="516"/>
        <end position="539"/>
    </location>
</feature>
<protein>
    <recommendedName>
        <fullName evidence="22">Ephrin type-B receptor 3</fullName>
        <ecNumber evidence="3">2.7.10.1</ecNumber>
    </recommendedName>
</protein>
<dbReference type="InterPro" id="IPR034245">
    <property type="entry name" value="EphB3_rcpt_lig-bd"/>
</dbReference>
<keyword evidence="18" id="KW-0675">Receptor</keyword>
<evidence type="ECO:0000256" key="4">
    <source>
        <dbReference type="ARBA" id="ARBA00022473"/>
    </source>
</evidence>
<dbReference type="CDD" id="cd00063">
    <property type="entry name" value="FN3"/>
    <property type="match status" value="2"/>
</dbReference>
<evidence type="ECO:0000256" key="28">
    <source>
        <dbReference type="PROSITE-ProRule" id="PRU10141"/>
    </source>
</evidence>
<dbReference type="FunFam" id="2.60.40.1770:FF:000001">
    <property type="entry name" value="Ephrin type-A receptor 5"/>
    <property type="match status" value="1"/>
</dbReference>
<feature type="domain" description="Fibronectin type-III" evidence="32">
    <location>
        <begin position="408"/>
        <end position="507"/>
    </location>
</feature>
<dbReference type="SMART" id="SM01411">
    <property type="entry name" value="Ephrin_rec_like"/>
    <property type="match status" value="1"/>
</dbReference>
<keyword evidence="19" id="KW-0325">Glycoprotein</keyword>
<sequence>MDTKWATTELAWTAHPETGWEEVSGYDDAMNPIRTYQVCNVREVNQNNWLRSDFIPRKDVLRVYVEMKFTVRDCNSIPNIPGSCKETFNLFYYESDSDSATATSPFWMENPYVKVDTIAPDESFSMLESGRVNTKVRSFGPLSKAGFYLAFQDLGACMSLISVRVFYKKCSTTIANFAVFPETATGAEATSLVIAPGTCVPNALEVSVPLKLYCNGDGEWMVPVGACTCAAGFETAMKDTQCQACSPGTFKSKQGEGPCYPCPPNSRAPSGAASVCSCRNGYYRSDTDLADSPCTTVPSAPRSVISSVNETSLILEWSEPRDLGGREDIFYNVICKKCLPERGMCSRCDDNVDISPRHLGLTVRRVMVRNLQAHTQYSFEIQAVNGVSNKSPYTPQFSAVNITTNQAAPSAVPTVHLMAATASTMSLSWLPPEKPNGIILDYEIKYHEKDQGEAIAHTMTAQRSNARIEGLKAGTPYVVQVRARTVAGYGRYSSPADFSTNLQTDPPKSWQEQLPLIVGSITAILVFIIAVVVIAIVCLRLECDTLKITPGMKVYIDPFTYEDPNEAVREFAKEIDVSCVKIEEVIGAGEFGEVCRGRLKLPGRREIIVAIKTLKVGYTDRQRRDFLSEASIMGQFDHPNIIRLEGVVTKSRPVMIVTEFMENGALDSFLRLNDGQFTVIQLVGMLRGIAAGMKYLSDMNYVHRDLAARNILVNSNLVCKVSDFGLSRFLEDDSTDPTYTSSLGGKIPIRWTAPEAIAYRKFTSASDVWSYGIVMWEVMSYGERPYWDMSNQDVINAVEQDYRLPPPMDCPTALHQLMLDCWVKERNLRPKFTQIVATLDKLIRNAASLKVVTNSTQSTGVSQPLLDRSVPDYTTFTTVGDWLDAIKMSRYRDNFVNAGFASFDLVAQMTAEDLLRIGVTLAGHQKKILGSIQDMRLQMNQTLPVQV</sequence>
<keyword evidence="20" id="KW-0966">Cell projection</keyword>
<evidence type="ECO:0000256" key="19">
    <source>
        <dbReference type="ARBA" id="ARBA00023180"/>
    </source>
</evidence>
<dbReference type="CDD" id="cd10478">
    <property type="entry name" value="EphR_LBD_B3"/>
    <property type="match status" value="1"/>
</dbReference>
<accession>A0A3Q3A4W5</accession>
<keyword evidence="35" id="KW-1185">Reference proteome</keyword>
<dbReference type="PROSITE" id="PS00107">
    <property type="entry name" value="PROTEIN_KINASE_ATP"/>
    <property type="match status" value="1"/>
</dbReference>
<dbReference type="Proteomes" id="UP000264800">
    <property type="component" value="Unplaced"/>
</dbReference>
<keyword evidence="4" id="KW-0217">Developmental protein</keyword>
<evidence type="ECO:0000256" key="17">
    <source>
        <dbReference type="ARBA" id="ARBA00023157"/>
    </source>
</evidence>
<dbReference type="InterPro" id="IPR001090">
    <property type="entry name" value="Ephrin_rcpt_lig-bd_dom"/>
</dbReference>
<dbReference type="PIRSF" id="PIRSF000666">
    <property type="entry name" value="TyrPK_ephrin_receptor"/>
    <property type="match status" value="1"/>
</dbReference>
<feature type="domain" description="Eph LBD" evidence="33">
    <location>
        <begin position="1"/>
        <end position="175"/>
    </location>
</feature>
<dbReference type="PANTHER" id="PTHR46877:SF6">
    <property type="entry name" value="EPHRIN TYPE-B RECEPTOR 3"/>
    <property type="match status" value="1"/>
</dbReference>
<evidence type="ECO:0000256" key="12">
    <source>
        <dbReference type="ARBA" id="ARBA00022840"/>
    </source>
</evidence>
<dbReference type="InterPro" id="IPR008979">
    <property type="entry name" value="Galactose-bd-like_sf"/>
</dbReference>
<evidence type="ECO:0000256" key="10">
    <source>
        <dbReference type="ARBA" id="ARBA00022741"/>
    </source>
</evidence>
<evidence type="ECO:0000256" key="11">
    <source>
        <dbReference type="ARBA" id="ARBA00022777"/>
    </source>
</evidence>
<dbReference type="InterPro" id="IPR009030">
    <property type="entry name" value="Growth_fac_rcpt_cys_sf"/>
</dbReference>
<evidence type="ECO:0000259" key="31">
    <source>
        <dbReference type="PROSITE" id="PS50105"/>
    </source>
</evidence>
<organism evidence="34 35">
    <name type="scientific">Kryptolebias marmoratus</name>
    <name type="common">Mangrove killifish</name>
    <name type="synonym">Rivulus marmoratus</name>
    <dbReference type="NCBI Taxonomy" id="37003"/>
    <lineage>
        <taxon>Eukaryota</taxon>
        <taxon>Metazoa</taxon>
        <taxon>Chordata</taxon>
        <taxon>Craniata</taxon>
        <taxon>Vertebrata</taxon>
        <taxon>Euteleostomi</taxon>
        <taxon>Actinopterygii</taxon>
        <taxon>Neopterygii</taxon>
        <taxon>Teleostei</taxon>
        <taxon>Neoteleostei</taxon>
        <taxon>Acanthomorphata</taxon>
        <taxon>Ovalentaria</taxon>
        <taxon>Atherinomorphae</taxon>
        <taxon>Cyprinodontiformes</taxon>
        <taxon>Rivulidae</taxon>
        <taxon>Kryptolebias</taxon>
    </lineage>
</organism>
<evidence type="ECO:0000256" key="15">
    <source>
        <dbReference type="ARBA" id="ARBA00023136"/>
    </source>
</evidence>
<evidence type="ECO:0000256" key="26">
    <source>
        <dbReference type="PIRSR" id="PIRSR000666-2"/>
    </source>
</evidence>
<dbReference type="PANTHER" id="PTHR46877">
    <property type="entry name" value="EPH RECEPTOR A5"/>
    <property type="match status" value="1"/>
</dbReference>
<dbReference type="InterPro" id="IPR027936">
    <property type="entry name" value="Eph_TM"/>
</dbReference>
<dbReference type="Pfam" id="PF00536">
    <property type="entry name" value="SAM_1"/>
    <property type="match status" value="1"/>
</dbReference>
<evidence type="ECO:0000256" key="22">
    <source>
        <dbReference type="ARBA" id="ARBA00040789"/>
    </source>
</evidence>
<feature type="domain" description="Protein kinase" evidence="30">
    <location>
        <begin position="580"/>
        <end position="843"/>
    </location>
</feature>
<evidence type="ECO:0000256" key="3">
    <source>
        <dbReference type="ARBA" id="ARBA00011902"/>
    </source>
</evidence>
<dbReference type="PROSITE" id="PS00791">
    <property type="entry name" value="RECEPTOR_TYR_KIN_V_2"/>
    <property type="match status" value="1"/>
</dbReference>
<keyword evidence="14 29" id="KW-1133">Transmembrane helix</keyword>
<dbReference type="InterPro" id="IPR000719">
    <property type="entry name" value="Prot_kinase_dom"/>
</dbReference>
<dbReference type="InterPro" id="IPR013783">
    <property type="entry name" value="Ig-like_fold"/>
</dbReference>
<feature type="disulfide bond" evidence="27">
    <location>
        <begin position="39"/>
        <end position="157"/>
    </location>
</feature>
<dbReference type="SUPFAM" id="SSF56112">
    <property type="entry name" value="Protein kinase-like (PK-like)"/>
    <property type="match status" value="1"/>
</dbReference>
<dbReference type="SUPFAM" id="SSF49265">
    <property type="entry name" value="Fibronectin type III"/>
    <property type="match status" value="1"/>
</dbReference>
<dbReference type="FunFam" id="2.10.50.10:FF:000001">
    <property type="entry name" value="Ephrin type-A receptor 5"/>
    <property type="match status" value="1"/>
</dbReference>
<evidence type="ECO:0000256" key="25">
    <source>
        <dbReference type="PIRSR" id="PIRSR000666-1"/>
    </source>
</evidence>
<dbReference type="CDD" id="cd05065">
    <property type="entry name" value="PTKc_EphR_B"/>
    <property type="match status" value="1"/>
</dbReference>
<dbReference type="GO" id="GO:0005524">
    <property type="term" value="F:ATP binding"/>
    <property type="evidence" value="ECO:0007669"/>
    <property type="project" value="UniProtKB-UniRule"/>
</dbReference>
<dbReference type="PROSITE" id="PS50011">
    <property type="entry name" value="PROTEIN_KINASE_DOM"/>
    <property type="match status" value="1"/>
</dbReference>
<keyword evidence="12 26" id="KW-0067">ATP-binding</keyword>
<dbReference type="Gene3D" id="1.10.150.50">
    <property type="entry name" value="Transcription Factor, Ets-1"/>
    <property type="match status" value="1"/>
</dbReference>
<evidence type="ECO:0000259" key="30">
    <source>
        <dbReference type="PROSITE" id="PS50011"/>
    </source>
</evidence>
<evidence type="ECO:0000256" key="14">
    <source>
        <dbReference type="ARBA" id="ARBA00022989"/>
    </source>
</evidence>
<evidence type="ECO:0000256" key="9">
    <source>
        <dbReference type="ARBA" id="ARBA00022737"/>
    </source>
</evidence>
<keyword evidence="10 26" id="KW-0547">Nucleotide-binding</keyword>
<comment type="catalytic activity">
    <reaction evidence="23">
        <text>L-tyrosyl-[protein] + ATP = O-phospho-L-tyrosyl-[protein] + ADP + H(+)</text>
        <dbReference type="Rhea" id="RHEA:10596"/>
        <dbReference type="Rhea" id="RHEA-COMP:10136"/>
        <dbReference type="Rhea" id="RHEA-COMP:20101"/>
        <dbReference type="ChEBI" id="CHEBI:15378"/>
        <dbReference type="ChEBI" id="CHEBI:30616"/>
        <dbReference type="ChEBI" id="CHEBI:46858"/>
        <dbReference type="ChEBI" id="CHEBI:61978"/>
        <dbReference type="ChEBI" id="CHEBI:456216"/>
        <dbReference type="EC" id="2.7.10.1"/>
    </reaction>
</comment>
<dbReference type="Gene3D" id="2.60.40.1770">
    <property type="entry name" value="ephrin a2 ectodomain"/>
    <property type="match status" value="1"/>
</dbReference>
<dbReference type="InterPro" id="IPR001426">
    <property type="entry name" value="Tyr_kinase_rcpt_V_CS"/>
</dbReference>
<comment type="subcellular location">
    <subcellularLocation>
        <location evidence="1">Cell membrane</location>
        <topology evidence="1">Single-pass type I membrane protein</topology>
    </subcellularLocation>
    <subcellularLocation>
        <location evidence="2">Cell projection</location>
        <location evidence="2">Dendrite</location>
    </subcellularLocation>
</comment>
<dbReference type="SUPFAM" id="SSF57184">
    <property type="entry name" value="Growth factor receptor domain"/>
    <property type="match status" value="1"/>
</dbReference>
<evidence type="ECO:0000256" key="2">
    <source>
        <dbReference type="ARBA" id="ARBA00004279"/>
    </source>
</evidence>
<keyword evidence="6" id="KW-0597">Phosphoprotein</keyword>
<evidence type="ECO:0000256" key="18">
    <source>
        <dbReference type="ARBA" id="ARBA00023170"/>
    </source>
</evidence>
<dbReference type="PRINTS" id="PR00014">
    <property type="entry name" value="FNTYPEIII"/>
</dbReference>
<keyword evidence="5" id="KW-1003">Cell membrane</keyword>
<dbReference type="FunFam" id="2.60.40.10:FF:000520">
    <property type="entry name" value="ephrin type-B receptor 3"/>
    <property type="match status" value="1"/>
</dbReference>
<dbReference type="GO" id="GO:0005886">
    <property type="term" value="C:plasma membrane"/>
    <property type="evidence" value="ECO:0007669"/>
    <property type="project" value="UniProtKB-SubCell"/>
</dbReference>
<dbReference type="SUPFAM" id="SSF49785">
    <property type="entry name" value="Galactose-binding domain-like"/>
    <property type="match status" value="1"/>
</dbReference>
<reference evidence="34" key="1">
    <citation type="submission" date="2025-08" db="UniProtKB">
        <authorList>
            <consortium name="Ensembl"/>
        </authorList>
    </citation>
    <scope>IDENTIFICATION</scope>
</reference>
<comment type="function">
    <text evidence="24">Receptor tyrosine kinase which binds promiscuously transmembrane ephrin-B family ligands residing on adjacent cells, leading to contact-dependent bidirectional signaling into neighboring cells. The signaling pathway downstream of the receptor is referred to as forward signaling while the signaling pathway downstream of the ephrin ligand is referred to as reverse signaling. Together with its cognate ligand/functional ligand EFNB2 is involved in the regulation of cell adhesion and cell migration, and plays a central role in heart morphogenesis, angiogenesis and blood vessel remodeling and permeability. EPHB4-mediated forward signaling controls cellular repulsion and segregation from EFNB2-expressing cells. Involved in somitogenesis.</text>
</comment>
<dbReference type="Pfam" id="PF07714">
    <property type="entry name" value="PK_Tyr_Ser-Thr"/>
    <property type="match status" value="1"/>
</dbReference>
<dbReference type="GO" id="GO:0007411">
    <property type="term" value="P:axon guidance"/>
    <property type="evidence" value="ECO:0007669"/>
    <property type="project" value="TreeGrafter"/>
</dbReference>
<dbReference type="InterPro" id="IPR017441">
    <property type="entry name" value="Protein_kinase_ATP_BS"/>
</dbReference>
<dbReference type="Pfam" id="PF01404">
    <property type="entry name" value="Ephrin_lbd"/>
    <property type="match status" value="1"/>
</dbReference>
<dbReference type="InterPro" id="IPR013761">
    <property type="entry name" value="SAM/pointed_sf"/>
</dbReference>
<dbReference type="FunFam" id="1.10.510.10:FF:000015">
    <property type="entry name" value="Ephrin type-B receptor 2"/>
    <property type="match status" value="1"/>
</dbReference>
<feature type="binding site" evidence="26 28">
    <location>
        <position position="612"/>
    </location>
    <ligand>
        <name>ATP</name>
        <dbReference type="ChEBI" id="CHEBI:30616"/>
    </ligand>
</feature>
<keyword evidence="15 29" id="KW-0472">Membrane</keyword>
<dbReference type="SUPFAM" id="SSF47769">
    <property type="entry name" value="SAM/Pointed domain"/>
    <property type="match status" value="1"/>
</dbReference>
<feature type="disulfide bond" evidence="27">
    <location>
        <begin position="74"/>
        <end position="84"/>
    </location>
</feature>
<evidence type="ECO:0000256" key="6">
    <source>
        <dbReference type="ARBA" id="ARBA00022553"/>
    </source>
</evidence>
<evidence type="ECO:0000313" key="34">
    <source>
        <dbReference type="Ensembl" id="ENSKMAP00000011381.1"/>
    </source>
</evidence>
<dbReference type="Gene3D" id="2.10.50.10">
    <property type="entry name" value="Tumor Necrosis Factor Receptor, subunit A, domain 2"/>
    <property type="match status" value="1"/>
</dbReference>
<dbReference type="Pfam" id="PF14575">
    <property type="entry name" value="EphA2_TM"/>
    <property type="match status" value="1"/>
</dbReference>
<evidence type="ECO:0000256" key="13">
    <source>
        <dbReference type="ARBA" id="ARBA00022902"/>
    </source>
</evidence>
<evidence type="ECO:0000256" key="21">
    <source>
        <dbReference type="ARBA" id="ARBA00038546"/>
    </source>
</evidence>
<keyword evidence="13" id="KW-0524">Neurogenesis</keyword>
<evidence type="ECO:0000256" key="29">
    <source>
        <dbReference type="SAM" id="Phobius"/>
    </source>
</evidence>
<feature type="binding site" evidence="26">
    <location>
        <begin position="586"/>
        <end position="594"/>
    </location>
    <ligand>
        <name>ATP</name>
        <dbReference type="ChEBI" id="CHEBI:30616"/>
    </ligand>
</feature>
<evidence type="ECO:0000256" key="16">
    <source>
        <dbReference type="ARBA" id="ARBA00023137"/>
    </source>
</evidence>
<name>A0A3Q3A4W5_KRYMA</name>
<keyword evidence="7" id="KW-0808">Transferase</keyword>
<dbReference type="PROSITE" id="PS50853">
    <property type="entry name" value="FN3"/>
    <property type="match status" value="2"/>
</dbReference>
<dbReference type="PRINTS" id="PR00109">
    <property type="entry name" value="TYRKINASE"/>
</dbReference>
<dbReference type="Ensembl" id="ENSKMAT00000011559.1">
    <property type="protein sequence ID" value="ENSKMAP00000011381.1"/>
    <property type="gene ID" value="ENSKMAG00000008486.1"/>
</dbReference>
<dbReference type="InterPro" id="IPR050449">
    <property type="entry name" value="Ephrin_rcpt_TKs"/>
</dbReference>
<dbReference type="FunFam" id="2.60.120.260:FF:000004">
    <property type="entry name" value="Ephrin type-B receptor 2"/>
    <property type="match status" value="1"/>
</dbReference>
<dbReference type="Gene3D" id="2.60.120.260">
    <property type="entry name" value="Galactose-binding domain-like"/>
    <property type="match status" value="1"/>
</dbReference>
<dbReference type="InterPro" id="IPR011009">
    <property type="entry name" value="Kinase-like_dom_sf"/>
</dbReference>
<dbReference type="PROSITE" id="PS00790">
    <property type="entry name" value="RECEPTOR_TYR_KIN_V_1"/>
    <property type="match status" value="1"/>
</dbReference>
<evidence type="ECO:0000256" key="23">
    <source>
        <dbReference type="ARBA" id="ARBA00051243"/>
    </source>
</evidence>
<dbReference type="SMART" id="SM00060">
    <property type="entry name" value="FN3"/>
    <property type="match status" value="2"/>
</dbReference>
<evidence type="ECO:0000256" key="1">
    <source>
        <dbReference type="ARBA" id="ARBA00004251"/>
    </source>
</evidence>
<evidence type="ECO:0000256" key="7">
    <source>
        <dbReference type="ARBA" id="ARBA00022679"/>
    </source>
</evidence>
<dbReference type="PROSITE" id="PS51550">
    <property type="entry name" value="EPH_LBD"/>
    <property type="match status" value="1"/>
</dbReference>
<keyword evidence="17 27" id="KW-1015">Disulfide bond</keyword>
<comment type="subunit">
    <text evidence="21">Heterotetramer upon binding of the ligand. The heterotetramer is composed of an ephrin dimer and a receptor dimer. Oligomerization is probably required to induce biological responses.</text>
</comment>
<dbReference type="Pfam" id="PF25599">
    <property type="entry name" value="Ephrin_CRD"/>
    <property type="match status" value="1"/>
</dbReference>
<dbReference type="InterPro" id="IPR036116">
    <property type="entry name" value="FN3_sf"/>
</dbReference>
<dbReference type="CDD" id="cd00185">
    <property type="entry name" value="TNFRSF"/>
    <property type="match status" value="1"/>
</dbReference>
<feature type="domain" description="SAM" evidence="31">
    <location>
        <begin position="874"/>
        <end position="938"/>
    </location>
</feature>
<dbReference type="InterPro" id="IPR008266">
    <property type="entry name" value="Tyr_kinase_AS"/>
</dbReference>
<dbReference type="InterPro" id="IPR001245">
    <property type="entry name" value="Ser-Thr/Tyr_kinase_cat_dom"/>
</dbReference>
<dbReference type="FunFam" id="1.10.150.50:FF:000001">
    <property type="entry name" value="Ephrin type-A receptor 5"/>
    <property type="match status" value="1"/>
</dbReference>
<proteinExistence type="predicted"/>
<dbReference type="EC" id="2.7.10.1" evidence="3"/>
<dbReference type="AlphaFoldDB" id="A0A3Q3A4W5"/>
<reference evidence="34" key="2">
    <citation type="submission" date="2025-09" db="UniProtKB">
        <authorList>
            <consortium name="Ensembl"/>
        </authorList>
    </citation>
    <scope>IDENTIFICATION</scope>
</reference>
<dbReference type="Pfam" id="PF00041">
    <property type="entry name" value="fn3"/>
    <property type="match status" value="2"/>
</dbReference>
<dbReference type="Gene3D" id="1.10.510.10">
    <property type="entry name" value="Transferase(Phosphotransferase) domain 1"/>
    <property type="match status" value="1"/>
</dbReference>
<evidence type="ECO:0000259" key="32">
    <source>
        <dbReference type="PROSITE" id="PS50853"/>
    </source>
</evidence>
<keyword evidence="11" id="KW-0418">Kinase</keyword>
<dbReference type="GeneTree" id="ENSGT00940000158024"/>
<dbReference type="FunFam" id="3.30.200.20:FF:000001">
    <property type="entry name" value="Ephrin type-A receptor 5"/>
    <property type="match status" value="1"/>
</dbReference>
<feature type="domain" description="Fibronectin type-III" evidence="32">
    <location>
        <begin position="297"/>
        <end position="407"/>
    </location>
</feature>
<feature type="active site" description="Proton acceptor" evidence="25">
    <location>
        <position position="705"/>
    </location>
</feature>
<evidence type="ECO:0000256" key="27">
    <source>
        <dbReference type="PIRSR" id="PIRSR000666-3"/>
    </source>
</evidence>
<dbReference type="Gene3D" id="3.30.200.20">
    <property type="entry name" value="Phosphorylase Kinase, domain 1"/>
    <property type="match status" value="1"/>
</dbReference>
<dbReference type="GO" id="GO:0030425">
    <property type="term" value="C:dendrite"/>
    <property type="evidence" value="ECO:0007669"/>
    <property type="project" value="UniProtKB-SubCell"/>
</dbReference>
<dbReference type="PROSITE" id="PS50105">
    <property type="entry name" value="SAM_DOMAIN"/>
    <property type="match status" value="1"/>
</dbReference>
<keyword evidence="9" id="KW-0677">Repeat</keyword>
<evidence type="ECO:0000313" key="35">
    <source>
        <dbReference type="Proteomes" id="UP000264800"/>
    </source>
</evidence>
<evidence type="ECO:0000259" key="33">
    <source>
        <dbReference type="PROSITE" id="PS51550"/>
    </source>
</evidence>
<dbReference type="InterPro" id="IPR001660">
    <property type="entry name" value="SAM"/>
</dbReference>
<dbReference type="InterPro" id="IPR020635">
    <property type="entry name" value="Tyr_kinase_cat_dom"/>
</dbReference>
<dbReference type="InterPro" id="IPR016257">
    <property type="entry name" value="Tyr_kinase_ephrin_rcpt"/>
</dbReference>
<evidence type="ECO:0000256" key="24">
    <source>
        <dbReference type="ARBA" id="ARBA00055965"/>
    </source>
</evidence>
<dbReference type="FunFam" id="2.60.40.10:FF:000041">
    <property type="entry name" value="ephrin type-A receptor 3"/>
    <property type="match status" value="1"/>
</dbReference>
<dbReference type="GO" id="GO:0005005">
    <property type="term" value="F:transmembrane-ephrin receptor activity"/>
    <property type="evidence" value="ECO:0007669"/>
    <property type="project" value="TreeGrafter"/>
</dbReference>
<dbReference type="PROSITE" id="PS00109">
    <property type="entry name" value="PROTEIN_KINASE_TYR"/>
    <property type="match status" value="1"/>
</dbReference>
<dbReference type="InterPro" id="IPR003961">
    <property type="entry name" value="FN3_dom"/>
</dbReference>
<keyword evidence="8 29" id="KW-0812">Transmembrane</keyword>